<dbReference type="SUPFAM" id="SSF101738">
    <property type="entry name" value="SspB-like"/>
    <property type="match status" value="1"/>
</dbReference>
<dbReference type="PANTHER" id="PTHR37486:SF1">
    <property type="entry name" value="STRINGENT STARVATION PROTEIN B"/>
    <property type="match status" value="1"/>
</dbReference>
<accession>A0A839HEJ4</accession>
<feature type="compositionally biased region" description="Acidic residues" evidence="1">
    <location>
        <begin position="103"/>
        <end position="115"/>
    </location>
</feature>
<dbReference type="Gene3D" id="2.30.30.220">
    <property type="entry name" value="SspB-like"/>
    <property type="match status" value="1"/>
</dbReference>
<comment type="caution">
    <text evidence="2">The sequence shown here is derived from an EMBL/GenBank/DDBJ whole genome shotgun (WGS) entry which is preliminary data.</text>
</comment>
<dbReference type="Pfam" id="PF04386">
    <property type="entry name" value="SspB"/>
    <property type="match status" value="1"/>
</dbReference>
<dbReference type="GO" id="GO:0045732">
    <property type="term" value="P:positive regulation of protein catabolic process"/>
    <property type="evidence" value="ECO:0007669"/>
    <property type="project" value="TreeGrafter"/>
</dbReference>
<dbReference type="GO" id="GO:0008233">
    <property type="term" value="F:peptidase activity"/>
    <property type="evidence" value="ECO:0007669"/>
    <property type="project" value="UniProtKB-KW"/>
</dbReference>
<dbReference type="GO" id="GO:0006508">
    <property type="term" value="P:proteolysis"/>
    <property type="evidence" value="ECO:0007669"/>
    <property type="project" value="UniProtKB-KW"/>
</dbReference>
<feature type="region of interest" description="Disordered" evidence="1">
    <location>
        <begin position="101"/>
        <end position="141"/>
    </location>
</feature>
<dbReference type="RefSeq" id="WP_182584708.1">
    <property type="nucleotide sequence ID" value="NZ_JABVCQ010000035.1"/>
</dbReference>
<keyword evidence="2" id="KW-0645">Protease</keyword>
<name>A0A839HEJ4_9GAMM</name>
<evidence type="ECO:0000313" key="2">
    <source>
        <dbReference type="EMBL" id="MBB1127081.1"/>
    </source>
</evidence>
<dbReference type="GO" id="GO:0005829">
    <property type="term" value="C:cytosol"/>
    <property type="evidence" value="ECO:0007669"/>
    <property type="project" value="TreeGrafter"/>
</dbReference>
<dbReference type="AlphaFoldDB" id="A0A839HEJ4"/>
<dbReference type="InterPro" id="IPR007481">
    <property type="entry name" value="SspB"/>
</dbReference>
<dbReference type="Proteomes" id="UP000548632">
    <property type="component" value="Unassembled WGS sequence"/>
</dbReference>
<gene>
    <name evidence="2" type="ORF">HUK38_12715</name>
</gene>
<proteinExistence type="predicted"/>
<dbReference type="PIRSF" id="PIRSF005276">
    <property type="entry name" value="SspB"/>
    <property type="match status" value="1"/>
</dbReference>
<feature type="compositionally biased region" description="Basic and acidic residues" evidence="1">
    <location>
        <begin position="121"/>
        <end position="141"/>
    </location>
</feature>
<reference evidence="2 3" key="1">
    <citation type="journal article" date="2020" name="Arch. Microbiol.">
        <title>The genome sequence of the giant phototrophic gammaproteobacterium Thiospirillum jenense gives insight into its physiological properties and phylogenetic relationships.</title>
        <authorList>
            <person name="Imhoff J.F."/>
            <person name="Meyer T.E."/>
            <person name="Kyndt J.A."/>
        </authorList>
    </citation>
    <scope>NUCLEOTIDE SEQUENCE [LARGE SCALE GENOMIC DNA]</scope>
    <source>
        <strain evidence="2 3">DSM 216</strain>
    </source>
</reference>
<keyword evidence="2" id="KW-0378">Hydrolase</keyword>
<sequence>MTSNRAYLIRALYEWITDNGMTPYLLVNAQHPSASLPQRFVEDGRIVLNISPTAVQGLMLGNDRMSFSARFGGVASLVEFPPQAVLGIYARENNQGMIFPAEEPIDDAPTSEEDAVTGGRDGNDDNPKRTTKERPTLRVVK</sequence>
<dbReference type="InterPro" id="IPR036760">
    <property type="entry name" value="SspB-like_sf"/>
</dbReference>
<dbReference type="GO" id="GO:0005840">
    <property type="term" value="C:ribosome"/>
    <property type="evidence" value="ECO:0007669"/>
    <property type="project" value="TreeGrafter"/>
</dbReference>
<evidence type="ECO:0000256" key="1">
    <source>
        <dbReference type="SAM" id="MobiDB-lite"/>
    </source>
</evidence>
<organism evidence="2 3">
    <name type="scientific">Thiospirillum jenense</name>
    <dbReference type="NCBI Taxonomy" id="1653858"/>
    <lineage>
        <taxon>Bacteria</taxon>
        <taxon>Pseudomonadati</taxon>
        <taxon>Pseudomonadota</taxon>
        <taxon>Gammaproteobacteria</taxon>
        <taxon>Chromatiales</taxon>
        <taxon>Chromatiaceae</taxon>
        <taxon>Thiospirillum</taxon>
    </lineage>
</organism>
<dbReference type="EMBL" id="JABVCQ010000035">
    <property type="protein sequence ID" value="MBB1127081.1"/>
    <property type="molecule type" value="Genomic_DNA"/>
</dbReference>
<dbReference type="PANTHER" id="PTHR37486">
    <property type="entry name" value="STRINGENT STARVATION PROTEIN B"/>
    <property type="match status" value="1"/>
</dbReference>
<evidence type="ECO:0000313" key="3">
    <source>
        <dbReference type="Proteomes" id="UP000548632"/>
    </source>
</evidence>
<dbReference type="NCBIfam" id="NF008769">
    <property type="entry name" value="PRK11798.2-5"/>
    <property type="match status" value="1"/>
</dbReference>
<protein>
    <submittedName>
        <fullName evidence="2">ClpXP protease specificity-enhancing factor</fullName>
    </submittedName>
</protein>
<keyword evidence="3" id="KW-1185">Reference proteome</keyword>